<evidence type="ECO:0000313" key="3">
    <source>
        <dbReference type="Proteomes" id="UP000184782"/>
    </source>
</evidence>
<evidence type="ECO:0000313" key="2">
    <source>
        <dbReference type="EMBL" id="SIN97689.1"/>
    </source>
</evidence>
<reference evidence="3" key="1">
    <citation type="submission" date="2016-12" db="EMBL/GenBank/DDBJ databases">
        <authorList>
            <person name="Varghese N."/>
            <person name="Submissions S."/>
        </authorList>
    </citation>
    <scope>NUCLEOTIDE SEQUENCE [LARGE SCALE GENOMIC DNA]</scope>
    <source>
        <strain evidence="3">DSM 16779</strain>
    </source>
</reference>
<sequence>MTNVIFVLIRLKLIILNPDFFIMNVIKALLEKYNVPLSEELMLKFESILIRKEYQKDEIILEEGTISRYLYIVEKGLVRQFYYKDGRDITEHFSCEGNIATCLESVFLQQPTRLLIEALEPSTLFLLDYDKWKKLCDEFPEMNQLYRAAIEYMLIVSQQKADSWRFENSRERYDRFCKELPSVSRRASVAHIASYLLMSPETLSRVRAGVL</sequence>
<name>A0A1N6FQY7_9FLAO</name>
<dbReference type="InterPro" id="IPR018490">
    <property type="entry name" value="cNMP-bd_dom_sf"/>
</dbReference>
<dbReference type="CDD" id="cd00038">
    <property type="entry name" value="CAP_ED"/>
    <property type="match status" value="1"/>
</dbReference>
<dbReference type="SUPFAM" id="SSF51206">
    <property type="entry name" value="cAMP-binding domain-like"/>
    <property type="match status" value="1"/>
</dbReference>
<protein>
    <submittedName>
        <fullName evidence="2">cAMP-binding domain of CRP or a regulatory subunit of cAMP-dependent protein kinases</fullName>
    </submittedName>
</protein>
<dbReference type="EMBL" id="FSRQ01000001">
    <property type="protein sequence ID" value="SIN97689.1"/>
    <property type="molecule type" value="Genomic_DNA"/>
</dbReference>
<dbReference type="InterPro" id="IPR000595">
    <property type="entry name" value="cNMP-bd_dom"/>
</dbReference>
<dbReference type="InterPro" id="IPR014710">
    <property type="entry name" value="RmlC-like_jellyroll"/>
</dbReference>
<proteinExistence type="predicted"/>
<dbReference type="AlphaFoldDB" id="A0A1N6FQY7"/>
<dbReference type="Proteomes" id="UP000184782">
    <property type="component" value="Unassembled WGS sequence"/>
</dbReference>
<feature type="domain" description="Cyclic nucleotide-binding" evidence="1">
    <location>
        <begin position="37"/>
        <end position="135"/>
    </location>
</feature>
<accession>A0A1N6FQY7</accession>
<evidence type="ECO:0000259" key="1">
    <source>
        <dbReference type="PROSITE" id="PS50042"/>
    </source>
</evidence>
<keyword evidence="2" id="KW-0418">Kinase</keyword>
<keyword evidence="3" id="KW-1185">Reference proteome</keyword>
<dbReference type="Gene3D" id="2.60.120.10">
    <property type="entry name" value="Jelly Rolls"/>
    <property type="match status" value="1"/>
</dbReference>
<dbReference type="Pfam" id="PF00027">
    <property type="entry name" value="cNMP_binding"/>
    <property type="match status" value="1"/>
</dbReference>
<dbReference type="STRING" id="59733.SAMN05421769_1527"/>
<organism evidence="2 3">
    <name type="scientific">Chryseobacterium scophthalmum</name>
    <dbReference type="NCBI Taxonomy" id="59733"/>
    <lineage>
        <taxon>Bacteria</taxon>
        <taxon>Pseudomonadati</taxon>
        <taxon>Bacteroidota</taxon>
        <taxon>Flavobacteriia</taxon>
        <taxon>Flavobacteriales</taxon>
        <taxon>Weeksellaceae</taxon>
        <taxon>Chryseobacterium group</taxon>
        <taxon>Chryseobacterium</taxon>
    </lineage>
</organism>
<dbReference type="PROSITE" id="PS50042">
    <property type="entry name" value="CNMP_BINDING_3"/>
    <property type="match status" value="1"/>
</dbReference>
<gene>
    <name evidence="2" type="ORF">SAMN05421769_1527</name>
</gene>
<keyword evidence="2" id="KW-0808">Transferase</keyword>
<dbReference type="GO" id="GO:0016301">
    <property type="term" value="F:kinase activity"/>
    <property type="evidence" value="ECO:0007669"/>
    <property type="project" value="UniProtKB-KW"/>
</dbReference>
<dbReference type="SMART" id="SM00100">
    <property type="entry name" value="cNMP"/>
    <property type="match status" value="1"/>
</dbReference>